<feature type="transmembrane region" description="Helical" evidence="16">
    <location>
        <begin position="30"/>
        <end position="51"/>
    </location>
</feature>
<evidence type="ECO:0000256" key="14">
    <source>
        <dbReference type="ARBA" id="ARBA00022840"/>
    </source>
</evidence>
<feature type="transmembrane region" description="Helical" evidence="16">
    <location>
        <begin position="97"/>
        <end position="114"/>
    </location>
</feature>
<feature type="transmembrane region" description="Helical" evidence="16">
    <location>
        <begin position="58"/>
        <end position="77"/>
    </location>
</feature>
<dbReference type="InterPro" id="IPR015864">
    <property type="entry name" value="FAD_synthase"/>
</dbReference>
<evidence type="ECO:0000259" key="17">
    <source>
        <dbReference type="SMART" id="SM00904"/>
    </source>
</evidence>
<dbReference type="PANTHER" id="PTHR22749:SF6">
    <property type="entry name" value="RIBOFLAVIN KINASE"/>
    <property type="match status" value="1"/>
</dbReference>
<dbReference type="GO" id="GO:0008531">
    <property type="term" value="F:riboflavin kinase activity"/>
    <property type="evidence" value="ECO:0007669"/>
    <property type="project" value="UniProtKB-EC"/>
</dbReference>
<dbReference type="EMBL" id="CAEZTD010000002">
    <property type="protein sequence ID" value="CAB4551259.1"/>
    <property type="molecule type" value="Genomic_DNA"/>
</dbReference>
<dbReference type="CDD" id="cd02064">
    <property type="entry name" value="FAD_synthetase_N"/>
    <property type="match status" value="1"/>
</dbReference>
<dbReference type="InterPro" id="IPR023468">
    <property type="entry name" value="Riboflavin_kinase"/>
</dbReference>
<gene>
    <name evidence="18" type="ORF">UFOPK1591_00044</name>
</gene>
<evidence type="ECO:0000256" key="13">
    <source>
        <dbReference type="ARBA" id="ARBA00022827"/>
    </source>
</evidence>
<keyword evidence="10" id="KW-0548">Nucleotidyltransferase</keyword>
<dbReference type="FunFam" id="2.40.30.30:FF:000003">
    <property type="entry name" value="Riboflavin biosynthesis protein"/>
    <property type="match status" value="1"/>
</dbReference>
<dbReference type="SUPFAM" id="SSF82114">
    <property type="entry name" value="Riboflavin kinase-like"/>
    <property type="match status" value="1"/>
</dbReference>
<dbReference type="GO" id="GO:0003919">
    <property type="term" value="F:FMN adenylyltransferase activity"/>
    <property type="evidence" value="ECO:0007669"/>
    <property type="project" value="UniProtKB-EC"/>
</dbReference>
<dbReference type="GO" id="GO:0005524">
    <property type="term" value="F:ATP binding"/>
    <property type="evidence" value="ECO:0007669"/>
    <property type="project" value="UniProtKB-KW"/>
</dbReference>
<evidence type="ECO:0000256" key="6">
    <source>
        <dbReference type="ARBA" id="ARBA00018483"/>
    </source>
</evidence>
<dbReference type="AlphaFoldDB" id="A0A6J6CLT9"/>
<comment type="similarity">
    <text evidence="3">Belongs to the RibF family.</text>
</comment>
<evidence type="ECO:0000256" key="7">
    <source>
        <dbReference type="ARBA" id="ARBA00022630"/>
    </source>
</evidence>
<dbReference type="InterPro" id="IPR015865">
    <property type="entry name" value="Riboflavin_kinase_bac/euk"/>
</dbReference>
<keyword evidence="15" id="KW-0511">Multifunctional enzyme</keyword>
<dbReference type="GO" id="GO:0006747">
    <property type="term" value="P:FAD biosynthetic process"/>
    <property type="evidence" value="ECO:0007669"/>
    <property type="project" value="UniProtKB-UniPathway"/>
</dbReference>
<keyword evidence="12" id="KW-0418">Kinase</keyword>
<dbReference type="EC" id="2.7.1.26" evidence="4"/>
<dbReference type="PANTHER" id="PTHR22749">
    <property type="entry name" value="RIBOFLAVIN KINASE/FMN ADENYLYLTRANSFERASE"/>
    <property type="match status" value="1"/>
</dbReference>
<evidence type="ECO:0000256" key="12">
    <source>
        <dbReference type="ARBA" id="ARBA00022777"/>
    </source>
</evidence>
<keyword evidence="7" id="KW-0285">Flavoprotein</keyword>
<dbReference type="GO" id="GO:0009231">
    <property type="term" value="P:riboflavin biosynthetic process"/>
    <property type="evidence" value="ECO:0007669"/>
    <property type="project" value="InterPro"/>
</dbReference>
<evidence type="ECO:0000256" key="2">
    <source>
        <dbReference type="ARBA" id="ARBA00005201"/>
    </source>
</evidence>
<proteinExistence type="inferred from homology"/>
<keyword evidence="8" id="KW-0288">FMN</keyword>
<keyword evidence="11" id="KW-0547">Nucleotide-binding</keyword>
<keyword evidence="16" id="KW-1133">Transmembrane helix</keyword>
<accession>A0A6J6CLT9</accession>
<keyword evidence="16" id="KW-0812">Transmembrane</keyword>
<dbReference type="FunFam" id="3.40.50.620:FF:000021">
    <property type="entry name" value="Riboflavin biosynthesis protein"/>
    <property type="match status" value="1"/>
</dbReference>
<dbReference type="UniPathway" id="UPA00277">
    <property type="reaction ID" value="UER00407"/>
</dbReference>
<evidence type="ECO:0000256" key="5">
    <source>
        <dbReference type="ARBA" id="ARBA00012393"/>
    </source>
</evidence>
<name>A0A6J6CLT9_9ZZZZ</name>
<protein>
    <recommendedName>
        <fullName evidence="6">Bifunctional riboflavin kinase/FMN adenylyltransferase</fullName>
        <ecNumber evidence="4">2.7.1.26</ecNumber>
        <ecNumber evidence="5">2.7.7.2</ecNumber>
    </recommendedName>
</protein>
<dbReference type="Gene3D" id="2.40.30.30">
    <property type="entry name" value="Riboflavin kinase-like"/>
    <property type="match status" value="1"/>
</dbReference>
<dbReference type="InterPro" id="IPR002606">
    <property type="entry name" value="Riboflavin_kinase_bac"/>
</dbReference>
<dbReference type="Pfam" id="PF01687">
    <property type="entry name" value="Flavokinase"/>
    <property type="match status" value="1"/>
</dbReference>
<feature type="domain" description="Riboflavin kinase" evidence="17">
    <location>
        <begin position="287"/>
        <end position="412"/>
    </location>
</feature>
<dbReference type="EC" id="2.7.7.2" evidence="5"/>
<evidence type="ECO:0000256" key="15">
    <source>
        <dbReference type="ARBA" id="ARBA00023268"/>
    </source>
</evidence>
<keyword evidence="14" id="KW-0067">ATP-binding</keyword>
<keyword evidence="9" id="KW-0808">Transferase</keyword>
<dbReference type="Pfam" id="PF06574">
    <property type="entry name" value="FAD_syn"/>
    <property type="match status" value="1"/>
</dbReference>
<evidence type="ECO:0000256" key="9">
    <source>
        <dbReference type="ARBA" id="ARBA00022679"/>
    </source>
</evidence>
<reference evidence="18" key="1">
    <citation type="submission" date="2020-05" db="EMBL/GenBank/DDBJ databases">
        <authorList>
            <person name="Chiriac C."/>
            <person name="Salcher M."/>
            <person name="Ghai R."/>
            <person name="Kavagutti S V."/>
        </authorList>
    </citation>
    <scope>NUCLEOTIDE SEQUENCE</scope>
</reference>
<comment type="pathway">
    <text evidence="2">Cofactor biosynthesis; FMN biosynthesis; FMN from riboflavin (ATP route): step 1/1.</text>
</comment>
<dbReference type="NCBIfam" id="NF004160">
    <property type="entry name" value="PRK05627.1-3"/>
    <property type="match status" value="1"/>
</dbReference>
<dbReference type="GO" id="GO:0009398">
    <property type="term" value="P:FMN biosynthetic process"/>
    <property type="evidence" value="ECO:0007669"/>
    <property type="project" value="UniProtKB-UniPathway"/>
</dbReference>
<sequence length="418" mass="45574">MLVACYGILALAALGRSVFQIITKFDSAPLAYVLSAVAAAVYVLITVLLLVDRPWARVTTWIAISIELVGVLVVGAVSLVDPGLFPSDTVWSVFGRGYLFIPLVLPVIGLWWLARTRVRASVVTIGKFDGLHIGHMELIRESVEIAQDERLRSVVVTFDRNPQEVLAPSDAPVKIAATTARNRKLRAAGVDHVEELRFNESLANLTPEDFVDAVLVKRLHARVVVVGSDFKFGHNASGTVETLRALGAQRGVRIVVAEDVLVDSRRVSSTWIREALEAGDIELAARLLGAFPVVLGEVVHGLKRGRELGFPTANLGTNAQGFVPADGVYAAWVRVGAKRYPASVSIGLNPTFGDVTHRSVEAFLIDVNLDLYGHVIEVEFIRRLRGMIAFPGREGLIEQMHDDVRICREILSQQVADA</sequence>
<dbReference type="NCBIfam" id="TIGR00083">
    <property type="entry name" value="ribF"/>
    <property type="match status" value="1"/>
</dbReference>
<evidence type="ECO:0000256" key="11">
    <source>
        <dbReference type="ARBA" id="ARBA00022741"/>
    </source>
</evidence>
<dbReference type="SMART" id="SM00904">
    <property type="entry name" value="Flavokinase"/>
    <property type="match status" value="1"/>
</dbReference>
<evidence type="ECO:0000256" key="4">
    <source>
        <dbReference type="ARBA" id="ARBA00012105"/>
    </source>
</evidence>
<evidence type="ECO:0000313" key="18">
    <source>
        <dbReference type="EMBL" id="CAB4551259.1"/>
    </source>
</evidence>
<evidence type="ECO:0000256" key="10">
    <source>
        <dbReference type="ARBA" id="ARBA00022695"/>
    </source>
</evidence>
<keyword evidence="16" id="KW-0472">Membrane</keyword>
<comment type="pathway">
    <text evidence="1">Cofactor biosynthesis; FAD biosynthesis; FAD from FMN: step 1/1.</text>
</comment>
<dbReference type="SUPFAM" id="SSF52374">
    <property type="entry name" value="Nucleotidylyl transferase"/>
    <property type="match status" value="1"/>
</dbReference>
<dbReference type="InterPro" id="IPR023465">
    <property type="entry name" value="Riboflavin_kinase_dom_sf"/>
</dbReference>
<dbReference type="UniPathway" id="UPA00276">
    <property type="reaction ID" value="UER00406"/>
</dbReference>
<keyword evidence="13" id="KW-0274">FAD</keyword>
<evidence type="ECO:0000256" key="3">
    <source>
        <dbReference type="ARBA" id="ARBA00010214"/>
    </source>
</evidence>
<evidence type="ECO:0000256" key="8">
    <source>
        <dbReference type="ARBA" id="ARBA00022643"/>
    </source>
</evidence>
<organism evidence="18">
    <name type="scientific">freshwater metagenome</name>
    <dbReference type="NCBI Taxonomy" id="449393"/>
    <lineage>
        <taxon>unclassified sequences</taxon>
        <taxon>metagenomes</taxon>
        <taxon>ecological metagenomes</taxon>
    </lineage>
</organism>
<dbReference type="Gene3D" id="3.40.50.620">
    <property type="entry name" value="HUPs"/>
    <property type="match status" value="1"/>
</dbReference>
<dbReference type="InterPro" id="IPR014729">
    <property type="entry name" value="Rossmann-like_a/b/a_fold"/>
</dbReference>
<evidence type="ECO:0000256" key="16">
    <source>
        <dbReference type="SAM" id="Phobius"/>
    </source>
</evidence>
<evidence type="ECO:0000256" key="1">
    <source>
        <dbReference type="ARBA" id="ARBA00004726"/>
    </source>
</evidence>